<evidence type="ECO:0000313" key="3">
    <source>
        <dbReference type="Proteomes" id="UP001469365"/>
    </source>
</evidence>
<evidence type="ECO:0000256" key="1">
    <source>
        <dbReference type="SAM" id="MobiDB-lite"/>
    </source>
</evidence>
<gene>
    <name evidence="2" type="ORF">WMW72_03225</name>
</gene>
<dbReference type="EMBL" id="JBBPCC010000001">
    <property type="protein sequence ID" value="MEK8126914.1"/>
    <property type="molecule type" value="Genomic_DNA"/>
</dbReference>
<accession>A0ABU9DDR1</accession>
<organism evidence="2 3">
    <name type="scientific">Paenibacillus filicis</name>
    <dbReference type="NCBI Taxonomy" id="669464"/>
    <lineage>
        <taxon>Bacteria</taxon>
        <taxon>Bacillati</taxon>
        <taxon>Bacillota</taxon>
        <taxon>Bacilli</taxon>
        <taxon>Bacillales</taxon>
        <taxon>Paenibacillaceae</taxon>
        <taxon>Paenibacillus</taxon>
    </lineage>
</organism>
<sequence>MPIKSETELYAPVKAYLELQGYEVRGEVRHCDLVAIRGEEPPLIVELKRTFSVPLLLQGIDRLRLSRTVYVAFERPNKGKAPHGASWPELRRLCSMLGFGLITVQFYRTRKPRVEVECHPPGIADAASGSAKLPRRSKYAAGKLEQEFREREGDYNVGGSSKRKLVTAYREKSLQLALLLQEHGPLSPRKLRELGGNGKAASMLQNNVYLWFQRVQRGVYSLTPQGEEALITFAPVVDAHRAKLLAAASRAEQAAEGGAVLPSLPEEQTEPAAAPASLQASGQKNSAKGRRKRTVASTSFQ</sequence>
<dbReference type="RefSeq" id="WP_341413958.1">
    <property type="nucleotide sequence ID" value="NZ_JBBPCC010000001.1"/>
</dbReference>
<dbReference type="Pfam" id="PF09929">
    <property type="entry name" value="DUF2161"/>
    <property type="match status" value="1"/>
</dbReference>
<evidence type="ECO:0000313" key="2">
    <source>
        <dbReference type="EMBL" id="MEK8126914.1"/>
    </source>
</evidence>
<dbReference type="Proteomes" id="UP001469365">
    <property type="component" value="Unassembled WGS sequence"/>
</dbReference>
<protein>
    <submittedName>
        <fullName evidence="2">DUF2161 family putative PD-(D/E)XK-type phosphodiesterase</fullName>
    </submittedName>
</protein>
<keyword evidence="3" id="KW-1185">Reference proteome</keyword>
<comment type="caution">
    <text evidence="2">The sequence shown here is derived from an EMBL/GenBank/DDBJ whole genome shotgun (WGS) entry which is preliminary data.</text>
</comment>
<reference evidence="2 3" key="1">
    <citation type="submission" date="2024-04" db="EMBL/GenBank/DDBJ databases">
        <title>draft genome sequnece of Paenibacillus filicis.</title>
        <authorList>
            <person name="Kim D.-U."/>
        </authorList>
    </citation>
    <scope>NUCLEOTIDE SEQUENCE [LARGE SCALE GENOMIC DNA]</scope>
    <source>
        <strain evidence="2 3">KACC14197</strain>
    </source>
</reference>
<dbReference type="InterPro" id="IPR018679">
    <property type="entry name" value="DUF2161"/>
</dbReference>
<proteinExistence type="predicted"/>
<feature type="region of interest" description="Disordered" evidence="1">
    <location>
        <begin position="256"/>
        <end position="301"/>
    </location>
</feature>
<name>A0ABU9DDR1_9BACL</name>